<evidence type="ECO:0000313" key="5">
    <source>
        <dbReference type="Proteomes" id="UP000191112"/>
    </source>
</evidence>
<dbReference type="Pfam" id="PF18962">
    <property type="entry name" value="Por_Secre_tail"/>
    <property type="match status" value="1"/>
</dbReference>
<dbReference type="RefSeq" id="WP_079665845.1">
    <property type="nucleotide sequence ID" value="NZ_FUYZ01000001.1"/>
</dbReference>
<feature type="chain" id="PRO_5012482179" evidence="2">
    <location>
        <begin position="21"/>
        <end position="325"/>
    </location>
</feature>
<keyword evidence="1 2" id="KW-0732">Signal</keyword>
<dbReference type="EMBL" id="FUYZ01000001">
    <property type="protein sequence ID" value="SKB66275.1"/>
    <property type="molecule type" value="Genomic_DNA"/>
</dbReference>
<evidence type="ECO:0000313" key="4">
    <source>
        <dbReference type="EMBL" id="SKB66275.1"/>
    </source>
</evidence>
<dbReference type="OrthoDB" id="7063782at2"/>
<dbReference type="Proteomes" id="UP000191112">
    <property type="component" value="Unassembled WGS sequence"/>
</dbReference>
<keyword evidence="5" id="KW-1185">Reference proteome</keyword>
<dbReference type="STRING" id="619805.SAMN05660477_00579"/>
<reference evidence="4 5" key="1">
    <citation type="submission" date="2017-02" db="EMBL/GenBank/DDBJ databases">
        <authorList>
            <person name="Peterson S.W."/>
        </authorList>
    </citation>
    <scope>NUCLEOTIDE SEQUENCE [LARGE SCALE GENOMIC DNA]</scope>
    <source>
        <strain evidence="4 5">DSM 22323</strain>
    </source>
</reference>
<evidence type="ECO:0000259" key="3">
    <source>
        <dbReference type="Pfam" id="PF18962"/>
    </source>
</evidence>
<evidence type="ECO:0000256" key="1">
    <source>
        <dbReference type="ARBA" id="ARBA00022729"/>
    </source>
</evidence>
<feature type="domain" description="Secretion system C-terminal sorting" evidence="3">
    <location>
        <begin position="254"/>
        <end position="323"/>
    </location>
</feature>
<dbReference type="AlphaFoldDB" id="A0A1T5D3L1"/>
<proteinExistence type="predicted"/>
<evidence type="ECO:0000256" key="2">
    <source>
        <dbReference type="SAM" id="SignalP"/>
    </source>
</evidence>
<protein>
    <submittedName>
        <fullName evidence="4">Por secretion system C-terminal sorting domain-containing protein</fullName>
    </submittedName>
</protein>
<sequence length="325" mass="35543">MKRKLFSVMTLITIAASAQTYDNGSMSTGSTTANGSNPAPTGYNWSELQSVNNLTSTSLGFAAIYNNAGTTNYTIADDFVVPSNEKWTISSIDVFLYQTSYTGTVPPIDNLRLKIYNGDPETATAVLGNMTTNTYNAAQSSDAKLYRIGNNSAGTTRKIWKAKGNLSGELQPGTYWVEYQVHATNDSSIFFPPVTTAGILDKPTYNAKQFASSGWLPLTDAGSGAKIDMPFIITYTATNLGTSETRQYDSRITVYPNPTAESFKINLPEESLNKDTKIELYDASGKLVKTFDLSKEYNISNLKKGIYMIKINDGKNIKVTKLIKN</sequence>
<dbReference type="NCBIfam" id="TIGR04183">
    <property type="entry name" value="Por_Secre_tail"/>
    <property type="match status" value="1"/>
</dbReference>
<feature type="signal peptide" evidence="2">
    <location>
        <begin position="1"/>
        <end position="20"/>
    </location>
</feature>
<dbReference type="InterPro" id="IPR026444">
    <property type="entry name" value="Secre_tail"/>
</dbReference>
<accession>A0A1T5D3L1</accession>
<organism evidence="4 5">
    <name type="scientific">Soonwooa buanensis</name>
    <dbReference type="NCBI Taxonomy" id="619805"/>
    <lineage>
        <taxon>Bacteria</taxon>
        <taxon>Pseudomonadati</taxon>
        <taxon>Bacteroidota</taxon>
        <taxon>Flavobacteriia</taxon>
        <taxon>Flavobacteriales</taxon>
        <taxon>Weeksellaceae</taxon>
        <taxon>Chryseobacterium group</taxon>
        <taxon>Soonwooa</taxon>
    </lineage>
</organism>
<gene>
    <name evidence="4" type="ORF">SAMN05660477_00579</name>
</gene>
<name>A0A1T5D3L1_9FLAO</name>